<dbReference type="CDD" id="cd01949">
    <property type="entry name" value="GGDEF"/>
    <property type="match status" value="1"/>
</dbReference>
<organism evidence="7 8">
    <name type="scientific">Stackebrandtia albiflava</name>
    <dbReference type="NCBI Taxonomy" id="406432"/>
    <lineage>
        <taxon>Bacteria</taxon>
        <taxon>Bacillati</taxon>
        <taxon>Actinomycetota</taxon>
        <taxon>Actinomycetes</taxon>
        <taxon>Glycomycetales</taxon>
        <taxon>Glycomycetaceae</taxon>
        <taxon>Stackebrandtia</taxon>
    </lineage>
</organism>
<dbReference type="GO" id="GO:0007165">
    <property type="term" value="P:signal transduction"/>
    <property type="evidence" value="ECO:0007669"/>
    <property type="project" value="InterPro"/>
</dbReference>
<proteinExistence type="predicted"/>
<evidence type="ECO:0000259" key="6">
    <source>
        <dbReference type="PROSITE" id="PS50887"/>
    </source>
</evidence>
<keyword evidence="4" id="KW-0472">Membrane</keyword>
<dbReference type="AlphaFoldDB" id="A0A562V1L2"/>
<dbReference type="PANTHER" id="PTHR45138:SF9">
    <property type="entry name" value="DIGUANYLATE CYCLASE DGCM-RELATED"/>
    <property type="match status" value="1"/>
</dbReference>
<dbReference type="PANTHER" id="PTHR45138">
    <property type="entry name" value="REGULATORY COMPONENTS OF SENSORY TRANSDUCTION SYSTEM"/>
    <property type="match status" value="1"/>
</dbReference>
<dbReference type="GO" id="GO:0005886">
    <property type="term" value="C:plasma membrane"/>
    <property type="evidence" value="ECO:0007669"/>
    <property type="project" value="TreeGrafter"/>
</dbReference>
<dbReference type="SUPFAM" id="SSF55073">
    <property type="entry name" value="Nucleotide cyclase"/>
    <property type="match status" value="1"/>
</dbReference>
<dbReference type="PROSITE" id="PS50885">
    <property type="entry name" value="HAMP"/>
    <property type="match status" value="1"/>
</dbReference>
<feature type="region of interest" description="Disordered" evidence="3">
    <location>
        <begin position="411"/>
        <end position="431"/>
    </location>
</feature>
<evidence type="ECO:0000256" key="1">
    <source>
        <dbReference type="ARBA" id="ARBA00022692"/>
    </source>
</evidence>
<keyword evidence="2 4" id="KW-1133">Transmembrane helix</keyword>
<dbReference type="InterPro" id="IPR003660">
    <property type="entry name" value="HAMP_dom"/>
</dbReference>
<evidence type="ECO:0000259" key="5">
    <source>
        <dbReference type="PROSITE" id="PS50885"/>
    </source>
</evidence>
<feature type="domain" description="HAMP" evidence="5">
    <location>
        <begin position="267"/>
        <end position="319"/>
    </location>
</feature>
<dbReference type="SUPFAM" id="SSF55781">
    <property type="entry name" value="GAF domain-like"/>
    <property type="match status" value="1"/>
</dbReference>
<dbReference type="SMART" id="SM00267">
    <property type="entry name" value="GGDEF"/>
    <property type="match status" value="1"/>
</dbReference>
<dbReference type="GO" id="GO:0052621">
    <property type="term" value="F:diguanylate cyclase activity"/>
    <property type="evidence" value="ECO:0007669"/>
    <property type="project" value="TreeGrafter"/>
</dbReference>
<dbReference type="InterPro" id="IPR029787">
    <property type="entry name" value="Nucleotide_cyclase"/>
</dbReference>
<dbReference type="CDD" id="cd06225">
    <property type="entry name" value="HAMP"/>
    <property type="match status" value="1"/>
</dbReference>
<reference evidence="7 8" key="1">
    <citation type="journal article" date="2013" name="Stand. Genomic Sci.">
        <title>Genomic Encyclopedia of Type Strains, Phase I: The one thousand microbial genomes (KMG-I) project.</title>
        <authorList>
            <person name="Kyrpides N.C."/>
            <person name="Woyke T."/>
            <person name="Eisen J.A."/>
            <person name="Garrity G."/>
            <person name="Lilburn T.G."/>
            <person name="Beck B.J."/>
            <person name="Whitman W.B."/>
            <person name="Hugenholtz P."/>
            <person name="Klenk H.P."/>
        </authorList>
    </citation>
    <scope>NUCLEOTIDE SEQUENCE [LARGE SCALE GENOMIC DNA]</scope>
    <source>
        <strain evidence="7 8">DSM 45044</strain>
    </source>
</reference>
<dbReference type="Pfam" id="PF00672">
    <property type="entry name" value="HAMP"/>
    <property type="match status" value="1"/>
</dbReference>
<accession>A0A562V1L2</accession>
<protein>
    <submittedName>
        <fullName evidence="7">Diguanylate cyclase (GGDEF)-like protein</fullName>
    </submittedName>
</protein>
<gene>
    <name evidence="7" type="ORF">LX16_2542</name>
</gene>
<dbReference type="SMART" id="SM00304">
    <property type="entry name" value="HAMP"/>
    <property type="match status" value="1"/>
</dbReference>
<dbReference type="Proteomes" id="UP000321617">
    <property type="component" value="Unassembled WGS sequence"/>
</dbReference>
<feature type="transmembrane region" description="Helical" evidence="4">
    <location>
        <begin position="243"/>
        <end position="266"/>
    </location>
</feature>
<dbReference type="Gene3D" id="6.10.340.10">
    <property type="match status" value="1"/>
</dbReference>
<dbReference type="EMBL" id="VLLL01000006">
    <property type="protein sequence ID" value="TWJ11806.1"/>
    <property type="molecule type" value="Genomic_DNA"/>
</dbReference>
<dbReference type="FunFam" id="3.30.70.270:FF:000001">
    <property type="entry name" value="Diguanylate cyclase domain protein"/>
    <property type="match status" value="1"/>
</dbReference>
<evidence type="ECO:0000256" key="2">
    <source>
        <dbReference type="ARBA" id="ARBA00022989"/>
    </source>
</evidence>
<dbReference type="InterPro" id="IPR000160">
    <property type="entry name" value="GGDEF_dom"/>
</dbReference>
<evidence type="ECO:0000313" key="7">
    <source>
        <dbReference type="EMBL" id="TWJ11806.1"/>
    </source>
</evidence>
<dbReference type="InterPro" id="IPR050469">
    <property type="entry name" value="Diguanylate_Cyclase"/>
</dbReference>
<dbReference type="SMART" id="SM00065">
    <property type="entry name" value="GAF"/>
    <property type="match status" value="1"/>
</dbReference>
<dbReference type="Pfam" id="PF00990">
    <property type="entry name" value="GGDEF"/>
    <property type="match status" value="1"/>
</dbReference>
<evidence type="ECO:0000313" key="8">
    <source>
        <dbReference type="Proteomes" id="UP000321617"/>
    </source>
</evidence>
<dbReference type="OrthoDB" id="23692at2"/>
<dbReference type="Pfam" id="PF13185">
    <property type="entry name" value="GAF_2"/>
    <property type="match status" value="1"/>
</dbReference>
<sequence>MPLRARLTAAFLVVVLGPVLLGALFIGAAVNTVSDGRAADRLAAAAGVVTTTVRNHCERLAATASAIAVLFEEDTAVITAAAARAVETAGLERLWLTDLTGEVVAQAGAAGTDVARQARCRHPGTVAGIDTVAAEVEVHDADGRTVGVARASMRVDGALVDSLARAAGADVIVDDGRSPPLSSFGPEDAATAADRLRLARLADGEDGPVVSDPNGAVVRTVPAMPDSPIPVVVAVHADSEGELFGVLIATVAVAGLLAVAAAAWLARSTTRPLAELARGAEAIARGDLEIRVPVRGNDELAALARSFNRMARETQGYVVALTASRDQMRGQLTLLGQTLSSTLDLERILPVIVDTAMVATGARAGVMLLADPDEPGALVGQAGHGPGGRDRVGDVRLAVGEGLLGHVAATGEPVHGRIGDPTLPARSPREPGGEVVLAVPVVSLADRGDTTETATGDALLGVLAVYDPAGEGEFDADDLSTLRDFAGQAAVAVGNVLSHREVRRLSLTDPLTGLWNYRYLQVSLAREVERAGRFHRRAAVIVIDLDKFKHVNDTFGHLAGDAVLTEVATRVAAEIRDVDLAFRYGGEEFVILLPETEAAGAERVAQRLWQAVRDTPVAVPSGAGQPERRIPVTVSLGIAVFPDHGDDGAQVLSAADGALYAAKAAGRDTWRVAGG</sequence>
<evidence type="ECO:0000256" key="4">
    <source>
        <dbReference type="SAM" id="Phobius"/>
    </source>
</evidence>
<dbReference type="GO" id="GO:1902201">
    <property type="term" value="P:negative regulation of bacterial-type flagellum-dependent cell motility"/>
    <property type="evidence" value="ECO:0007669"/>
    <property type="project" value="TreeGrafter"/>
</dbReference>
<comment type="caution">
    <text evidence="7">The sequence shown here is derived from an EMBL/GenBank/DDBJ whole genome shotgun (WGS) entry which is preliminary data.</text>
</comment>
<name>A0A562V1L2_9ACTN</name>
<dbReference type="SUPFAM" id="SSF158472">
    <property type="entry name" value="HAMP domain-like"/>
    <property type="match status" value="1"/>
</dbReference>
<keyword evidence="8" id="KW-1185">Reference proteome</keyword>
<evidence type="ECO:0000256" key="3">
    <source>
        <dbReference type="SAM" id="MobiDB-lite"/>
    </source>
</evidence>
<dbReference type="RefSeq" id="WP_147138422.1">
    <property type="nucleotide sequence ID" value="NZ_BAABIJ010000002.1"/>
</dbReference>
<dbReference type="Gene3D" id="3.30.70.270">
    <property type="match status" value="1"/>
</dbReference>
<dbReference type="PROSITE" id="PS50887">
    <property type="entry name" value="GGDEF"/>
    <property type="match status" value="1"/>
</dbReference>
<dbReference type="InterPro" id="IPR043128">
    <property type="entry name" value="Rev_trsase/Diguanyl_cyclase"/>
</dbReference>
<dbReference type="GO" id="GO:0043709">
    <property type="term" value="P:cell adhesion involved in single-species biofilm formation"/>
    <property type="evidence" value="ECO:0007669"/>
    <property type="project" value="TreeGrafter"/>
</dbReference>
<dbReference type="Gene3D" id="3.30.450.40">
    <property type="match status" value="1"/>
</dbReference>
<dbReference type="NCBIfam" id="TIGR00254">
    <property type="entry name" value="GGDEF"/>
    <property type="match status" value="1"/>
</dbReference>
<feature type="domain" description="GGDEF" evidence="6">
    <location>
        <begin position="536"/>
        <end position="675"/>
    </location>
</feature>
<keyword evidence="1 4" id="KW-0812">Transmembrane</keyword>
<dbReference type="InterPro" id="IPR029016">
    <property type="entry name" value="GAF-like_dom_sf"/>
</dbReference>
<dbReference type="InterPro" id="IPR003018">
    <property type="entry name" value="GAF"/>
</dbReference>